<dbReference type="InterPro" id="IPR051979">
    <property type="entry name" value="B-box_zinc_finger"/>
</dbReference>
<protein>
    <recommendedName>
        <fullName evidence="10">B box-type domain-containing protein</fullName>
    </recommendedName>
</protein>
<dbReference type="Gene3D" id="3.30.160.60">
    <property type="entry name" value="Classic Zinc Finger"/>
    <property type="match status" value="1"/>
</dbReference>
<evidence type="ECO:0000256" key="8">
    <source>
        <dbReference type="PROSITE-ProRule" id="PRU00024"/>
    </source>
</evidence>
<feature type="compositionally biased region" description="Polar residues" evidence="9">
    <location>
        <begin position="128"/>
        <end position="166"/>
    </location>
</feature>
<comment type="subcellular location">
    <subcellularLocation>
        <location evidence="1">Nucleus</location>
    </subcellularLocation>
</comment>
<dbReference type="PANTHER" id="PTHR31832:SF63">
    <property type="entry name" value="B-BOX ZINC FINGER PROTEIN 23"/>
    <property type="match status" value="1"/>
</dbReference>
<evidence type="ECO:0000313" key="12">
    <source>
        <dbReference type="Proteomes" id="UP000825935"/>
    </source>
</evidence>
<reference evidence="11" key="1">
    <citation type="submission" date="2021-08" db="EMBL/GenBank/DDBJ databases">
        <title>WGS assembly of Ceratopteris richardii.</title>
        <authorList>
            <person name="Marchant D.B."/>
            <person name="Chen G."/>
            <person name="Jenkins J."/>
            <person name="Shu S."/>
            <person name="Leebens-Mack J."/>
            <person name="Grimwood J."/>
            <person name="Schmutz J."/>
            <person name="Soltis P."/>
            <person name="Soltis D."/>
            <person name="Chen Z.-H."/>
        </authorList>
    </citation>
    <scope>NUCLEOTIDE SEQUENCE</scope>
    <source>
        <strain evidence="11">Whitten #5841</strain>
        <tissue evidence="11">Leaf</tissue>
    </source>
</reference>
<evidence type="ECO:0000256" key="7">
    <source>
        <dbReference type="ARBA" id="ARBA00023242"/>
    </source>
</evidence>
<keyword evidence="8" id="KW-0863">Zinc-finger</keyword>
<name>A0A8T2QV58_CERRI</name>
<comment type="caution">
    <text evidence="11">The sequence shown here is derived from an EMBL/GenBank/DDBJ whole genome shotgun (WGS) entry which is preliminary data.</text>
</comment>
<evidence type="ECO:0000256" key="1">
    <source>
        <dbReference type="ARBA" id="ARBA00004123"/>
    </source>
</evidence>
<evidence type="ECO:0000256" key="6">
    <source>
        <dbReference type="ARBA" id="ARBA00023163"/>
    </source>
</evidence>
<dbReference type="CDD" id="cd19821">
    <property type="entry name" value="Bbox1_BBX-like"/>
    <property type="match status" value="2"/>
</dbReference>
<dbReference type="GO" id="GO:0009640">
    <property type="term" value="P:photomorphogenesis"/>
    <property type="evidence" value="ECO:0007669"/>
    <property type="project" value="TreeGrafter"/>
</dbReference>
<dbReference type="OrthoDB" id="153872at2759"/>
<keyword evidence="2" id="KW-0479">Metal-binding</keyword>
<dbReference type="GO" id="GO:0006355">
    <property type="term" value="P:regulation of DNA-templated transcription"/>
    <property type="evidence" value="ECO:0007669"/>
    <property type="project" value="TreeGrafter"/>
</dbReference>
<accession>A0A8T2QV58</accession>
<dbReference type="SMART" id="SM00336">
    <property type="entry name" value="BBOX"/>
    <property type="match status" value="2"/>
</dbReference>
<keyword evidence="4" id="KW-0862">Zinc</keyword>
<dbReference type="AlphaFoldDB" id="A0A8T2QV58"/>
<evidence type="ECO:0000313" key="11">
    <source>
        <dbReference type="EMBL" id="KAH7287866.1"/>
    </source>
</evidence>
<keyword evidence="12" id="KW-1185">Reference proteome</keyword>
<evidence type="ECO:0000259" key="10">
    <source>
        <dbReference type="PROSITE" id="PS50119"/>
    </source>
</evidence>
<dbReference type="Proteomes" id="UP000825935">
    <property type="component" value="Chromosome 31"/>
</dbReference>
<dbReference type="OMA" id="DISGHRC"/>
<sequence length="456" mass="48988">MKLLCDVCENAVASLVCCADEAALCLACDSRVHAANKLANKHLRVPLLAENCDPPSCDICQDKSSFFFCVEDRALLCRECDESIHSANPLAAKHRRFLLTGIKVGSGTNGNTLQEISSIDQQATSSLADNANPTTRSLTGSQEVVKSARDISNNDGGLNSTWTGSRNPFPPVQGTQSSSPPLPAADGKGFGRYTITKDGTLSMASNNVNDAYRSEAGTSTDKPNGTTISIQRISAGQMAPFVAPVLSSIRASLAREEAPNNRSMKHIESTSIKATKCPVSGNREDSNNKSLMMIDVQTSQHTGSSSISDYLNSSLPGWRLDELLTDLVDVCDSRRSPSPPKDNIEPGFGLQDEQSWFAELDFLEAELSPSQEEGIALVPEMPSPPTHSGLVSSHSKLGCPDAQPPWDFDHLFTGPDHSNEFSVVPDISGHRCSPVTSASPRKGNVNGKRIKLFHYL</sequence>
<evidence type="ECO:0000256" key="5">
    <source>
        <dbReference type="ARBA" id="ARBA00023015"/>
    </source>
</evidence>
<dbReference type="PANTHER" id="PTHR31832">
    <property type="entry name" value="B-BOX ZINC FINGER PROTEIN 22"/>
    <property type="match status" value="1"/>
</dbReference>
<organism evidence="11 12">
    <name type="scientific">Ceratopteris richardii</name>
    <name type="common">Triangle waterfern</name>
    <dbReference type="NCBI Taxonomy" id="49495"/>
    <lineage>
        <taxon>Eukaryota</taxon>
        <taxon>Viridiplantae</taxon>
        <taxon>Streptophyta</taxon>
        <taxon>Embryophyta</taxon>
        <taxon>Tracheophyta</taxon>
        <taxon>Polypodiopsida</taxon>
        <taxon>Polypodiidae</taxon>
        <taxon>Polypodiales</taxon>
        <taxon>Pteridineae</taxon>
        <taxon>Pteridaceae</taxon>
        <taxon>Parkerioideae</taxon>
        <taxon>Ceratopteris</taxon>
    </lineage>
</organism>
<keyword evidence="7" id="KW-0539">Nucleus</keyword>
<dbReference type="GO" id="GO:0008270">
    <property type="term" value="F:zinc ion binding"/>
    <property type="evidence" value="ECO:0007669"/>
    <property type="project" value="UniProtKB-KW"/>
</dbReference>
<feature type="domain" description="B box-type" evidence="10">
    <location>
        <begin position="57"/>
        <end position="99"/>
    </location>
</feature>
<dbReference type="GO" id="GO:0005634">
    <property type="term" value="C:nucleus"/>
    <property type="evidence" value="ECO:0007669"/>
    <property type="project" value="UniProtKB-SubCell"/>
</dbReference>
<dbReference type="PROSITE" id="PS50119">
    <property type="entry name" value="ZF_BBOX"/>
    <property type="match status" value="2"/>
</dbReference>
<evidence type="ECO:0000256" key="9">
    <source>
        <dbReference type="SAM" id="MobiDB-lite"/>
    </source>
</evidence>
<proteinExistence type="predicted"/>
<keyword evidence="6" id="KW-0804">Transcription</keyword>
<dbReference type="EMBL" id="CM035436">
    <property type="protein sequence ID" value="KAH7287866.1"/>
    <property type="molecule type" value="Genomic_DNA"/>
</dbReference>
<gene>
    <name evidence="11" type="ORF">KP509_31G000800</name>
</gene>
<keyword evidence="5" id="KW-0805">Transcription regulation</keyword>
<dbReference type="InterPro" id="IPR000315">
    <property type="entry name" value="Znf_B-box"/>
</dbReference>
<feature type="domain" description="B box-type" evidence="10">
    <location>
        <begin position="1"/>
        <end position="47"/>
    </location>
</feature>
<evidence type="ECO:0000256" key="2">
    <source>
        <dbReference type="ARBA" id="ARBA00022723"/>
    </source>
</evidence>
<evidence type="ECO:0000256" key="4">
    <source>
        <dbReference type="ARBA" id="ARBA00022833"/>
    </source>
</evidence>
<feature type="region of interest" description="Disordered" evidence="9">
    <location>
        <begin position="128"/>
        <end position="191"/>
    </location>
</feature>
<dbReference type="InterPro" id="IPR049808">
    <property type="entry name" value="CONSTANS-like_Bbox1"/>
</dbReference>
<dbReference type="Pfam" id="PF00643">
    <property type="entry name" value="zf-B_box"/>
    <property type="match status" value="1"/>
</dbReference>
<evidence type="ECO:0000256" key="3">
    <source>
        <dbReference type="ARBA" id="ARBA00022737"/>
    </source>
</evidence>
<keyword evidence="3" id="KW-0677">Repeat</keyword>